<evidence type="ECO:0000313" key="5">
    <source>
        <dbReference type="Proteomes" id="UP000593565"/>
    </source>
</evidence>
<comment type="caution">
    <text evidence="4">The sequence shown here is derived from an EMBL/GenBank/DDBJ whole genome shotgun (WGS) entry which is preliminary data.</text>
</comment>
<reference evidence="4 5" key="1">
    <citation type="submission" date="2020-02" db="EMBL/GenBank/DDBJ databases">
        <title>A chromosome-scale genome assembly of the black bullhead catfish (Ameiurus melas).</title>
        <authorList>
            <person name="Wen M."/>
            <person name="Zham M."/>
            <person name="Cabau C."/>
            <person name="Klopp C."/>
            <person name="Donnadieu C."/>
            <person name="Roques C."/>
            <person name="Bouchez O."/>
            <person name="Lampietro C."/>
            <person name="Jouanno E."/>
            <person name="Herpin A."/>
            <person name="Louis A."/>
            <person name="Berthelot C."/>
            <person name="Parey E."/>
            <person name="Roest-Crollius H."/>
            <person name="Braasch I."/>
            <person name="Postlethwait J."/>
            <person name="Robinson-Rechavi M."/>
            <person name="Echchiki A."/>
            <person name="Begum T."/>
            <person name="Montfort J."/>
            <person name="Schartl M."/>
            <person name="Bobe J."/>
            <person name="Guiguen Y."/>
        </authorList>
    </citation>
    <scope>NUCLEOTIDE SEQUENCE [LARGE SCALE GENOMIC DNA]</scope>
    <source>
        <strain evidence="4">M_S1</strain>
        <tissue evidence="4">Blood</tissue>
    </source>
</reference>
<dbReference type="EMBL" id="JAAGNN010000002">
    <property type="protein sequence ID" value="KAF4092135.1"/>
    <property type="molecule type" value="Genomic_DNA"/>
</dbReference>
<evidence type="ECO:0000256" key="3">
    <source>
        <dbReference type="SAM" id="MobiDB-lite"/>
    </source>
</evidence>
<organism evidence="4 5">
    <name type="scientific">Ameiurus melas</name>
    <name type="common">Black bullhead</name>
    <name type="synonym">Silurus melas</name>
    <dbReference type="NCBI Taxonomy" id="219545"/>
    <lineage>
        <taxon>Eukaryota</taxon>
        <taxon>Metazoa</taxon>
        <taxon>Chordata</taxon>
        <taxon>Craniata</taxon>
        <taxon>Vertebrata</taxon>
        <taxon>Euteleostomi</taxon>
        <taxon>Actinopterygii</taxon>
        <taxon>Neopterygii</taxon>
        <taxon>Teleostei</taxon>
        <taxon>Ostariophysi</taxon>
        <taxon>Siluriformes</taxon>
        <taxon>Ictaluridae</taxon>
        <taxon>Ameiurus</taxon>
    </lineage>
</organism>
<dbReference type="InterPro" id="IPR052993">
    <property type="entry name" value="CFA-57"/>
</dbReference>
<feature type="coiled-coil region" evidence="2">
    <location>
        <begin position="1038"/>
        <end position="1096"/>
    </location>
</feature>
<evidence type="ECO:0000256" key="2">
    <source>
        <dbReference type="SAM" id="Coils"/>
    </source>
</evidence>
<name>A0A7J6BAP9_AMEME</name>
<keyword evidence="5" id="KW-1185">Reference proteome</keyword>
<dbReference type="PANTHER" id="PTHR32215:SF0">
    <property type="entry name" value="CILIA- AND FLAGELLA-ASSOCIATED PROTEIN 57"/>
    <property type="match status" value="1"/>
</dbReference>
<protein>
    <recommendedName>
        <fullName evidence="6">Cilia- and flagella-associated protein 57-like</fullName>
    </recommendedName>
</protein>
<dbReference type="SMART" id="SM00320">
    <property type="entry name" value="WD40"/>
    <property type="match status" value="6"/>
</dbReference>
<feature type="coiled-coil region" evidence="2">
    <location>
        <begin position="796"/>
        <end position="863"/>
    </location>
</feature>
<evidence type="ECO:0008006" key="6">
    <source>
        <dbReference type="Google" id="ProtNLM"/>
    </source>
</evidence>
<evidence type="ECO:0000256" key="1">
    <source>
        <dbReference type="PROSITE-ProRule" id="PRU00221"/>
    </source>
</evidence>
<dbReference type="InterPro" id="IPR001680">
    <property type="entry name" value="WD40_rpt"/>
</dbReference>
<dbReference type="PROSITE" id="PS50294">
    <property type="entry name" value="WD_REPEATS_REGION"/>
    <property type="match status" value="3"/>
</dbReference>
<gene>
    <name evidence="4" type="ORF">AMELA_G00017440</name>
</gene>
<dbReference type="Proteomes" id="UP000593565">
    <property type="component" value="Unassembled WGS sequence"/>
</dbReference>
<feature type="coiled-coil region" evidence="2">
    <location>
        <begin position="907"/>
        <end position="945"/>
    </location>
</feature>
<dbReference type="InterPro" id="IPR036322">
    <property type="entry name" value="WD40_repeat_dom_sf"/>
</dbReference>
<dbReference type="PROSITE" id="PS50082">
    <property type="entry name" value="WD_REPEATS_2"/>
    <property type="match status" value="3"/>
</dbReference>
<dbReference type="PANTHER" id="PTHR32215">
    <property type="entry name" value="CILIA- AND FLAGELLA-ASSOCIATED PROTEIN 57"/>
    <property type="match status" value="1"/>
</dbReference>
<dbReference type="SUPFAM" id="SSF50978">
    <property type="entry name" value="WD40 repeat-like"/>
    <property type="match status" value="2"/>
</dbReference>
<feature type="repeat" description="WD" evidence="1">
    <location>
        <begin position="647"/>
        <end position="688"/>
    </location>
</feature>
<feature type="region of interest" description="Disordered" evidence="3">
    <location>
        <begin position="1228"/>
        <end position="1255"/>
    </location>
</feature>
<feature type="repeat" description="WD" evidence="1">
    <location>
        <begin position="398"/>
        <end position="433"/>
    </location>
</feature>
<keyword evidence="2" id="KW-0175">Coiled coil</keyword>
<keyword evidence="1" id="KW-0853">WD repeat</keyword>
<evidence type="ECO:0000313" key="4">
    <source>
        <dbReference type="EMBL" id="KAF4092135.1"/>
    </source>
</evidence>
<feature type="compositionally biased region" description="Polar residues" evidence="3">
    <location>
        <begin position="1235"/>
        <end position="1244"/>
    </location>
</feature>
<dbReference type="AlphaFoldDB" id="A0A7J6BAP9"/>
<feature type="coiled-coil region" evidence="2">
    <location>
        <begin position="707"/>
        <end position="755"/>
    </location>
</feature>
<dbReference type="Pfam" id="PF00400">
    <property type="entry name" value="WD40"/>
    <property type="match status" value="3"/>
</dbReference>
<feature type="repeat" description="WD" evidence="1">
    <location>
        <begin position="520"/>
        <end position="561"/>
    </location>
</feature>
<dbReference type="Gene3D" id="2.130.10.10">
    <property type="entry name" value="YVTN repeat-like/Quinoprotein amine dehydrogenase"/>
    <property type="match status" value="2"/>
</dbReference>
<proteinExistence type="predicted"/>
<sequence length="1255" mass="144418">MCINGRLVLCVFLSSAEFREESTHLIEWNHSSVEITRVSKQFRSHYEKFQTDFTSPLMAQKVHVEPYHIFGLCREARNNLLFSDEHTIIFPSGNNCVLSDVRQRWTKFIPGAMPCRLGEQGIQALALSPDRRYLAVSELREQRTITIFDIQSEPCSKRQVLTGGSNGVHEFVCMAFSADSKYLLGQSGGLDWTLFYWEWEKNEAIAMVQTTKLGFVSQVSFNPKDNTQICVSGNCVFKTFTLENNFLNQTSSFEMDQENFMSHAWMSEDCIVSGTETGKLLMLTAGQWQNLGRTSERCITAITQYSKGFACAAAPGLVCLYEKTEEYGYRKTSEIRIPQDPCSIQPSQSEQQEITTMCLSPSEETLAISTRQGQIFHVNLASPEISQNKQANFELLFHSVHSGSITGLSTCSAKPLFATCSKDHSVRIWNYKTKSLELCKEFLEEPNFISLHPNGLSILVGFPDKICLMNVLVNEFRAVQEFDIHNCSECVFNHDGNMFAAVCDNLINVCNIRTGEIVHLNGHINKVQSVMWSKNDRRLMSCGMDGAVYEWDALTGACESSKNLEKSCTYMDAMFSPDTGSVLAVGNSFTLNELRDGQILREMSSDGVAYTAISMTHSCQAVFVGTAVGTVRVMQYPLEGEKSWTEYQAHFGPITKMAVTPGDQYLLTASEDGSLLIWTITDQEGRTMDLVKERDYTEEVICTKAYLEEKDQRIREAYAQVKLLEEQDRKLNQNQMDYEKKIEALNSLIEVLNTEKEELILFKEKALSEMMKKHATELKDLDHKQEGQLFKAFRKHDELKKTIQAMEHNHEEKLREHEDNRFRTMVDMKRAYDDKLQDREHKLQQTEDRLKELQGKVDSEFKNVFLQYELELKKEKETSMKLEYELENQMMQFCKITEEIQDQWLGISQLQIKVEEVNRKNKETNEKLEQSLKIQEQDLSTEKKRATNMNTLVQRMKADIQNCSSFINQPFLLKDNFTRLYKTYIHEADVGVAVKAEVVQEHIRQRELLQRTVVSQKKSQAMEGKTQPPDYSKILKQQEEVLQEVRSAETEIRQLQNKTQEKKQICKNLKAEVEEINSRNNTMQELTQKLNMKENALCTERQRVRNLNTLVQRMKTDIQNCLGFIQQPSMLKENFLKLYQSYIQEADVRVGVKAEVVQAHTRQRELLQRTVVSQKKKQIMEAKTQLIDCSKILKKSTIPAEEPIQESAKNYQHRTEINLTKKIVTAPYLSRAPSKDSQPNSSKWPLTRESPKILK</sequence>
<dbReference type="InterPro" id="IPR015943">
    <property type="entry name" value="WD40/YVTN_repeat-like_dom_sf"/>
</dbReference>
<accession>A0A7J6BAP9</accession>